<keyword evidence="8" id="KW-0653">Protein transport</keyword>
<comment type="similarity">
    <text evidence="3">In the central section; belongs to the inositol 1,4,5-trisphosphate 5-phosphatase family.</text>
</comment>
<dbReference type="InterPro" id="IPR036691">
    <property type="entry name" value="Endo/exonu/phosph_ase_sf"/>
</dbReference>
<comment type="caution">
    <text evidence="11">The sequence shown here is derived from an EMBL/GenBank/DDBJ whole genome shotgun (WGS) entry which is preliminary data.</text>
</comment>
<dbReference type="Pfam" id="PF02383">
    <property type="entry name" value="Syja_N"/>
    <property type="match status" value="1"/>
</dbReference>
<evidence type="ECO:0000256" key="9">
    <source>
        <dbReference type="SAM" id="MobiDB-lite"/>
    </source>
</evidence>
<feature type="region of interest" description="Disordered" evidence="9">
    <location>
        <begin position="1"/>
        <end position="20"/>
    </location>
</feature>
<dbReference type="InterPro" id="IPR000300">
    <property type="entry name" value="IPPc"/>
</dbReference>
<feature type="domain" description="SAC" evidence="10">
    <location>
        <begin position="157"/>
        <end position="510"/>
    </location>
</feature>
<evidence type="ECO:0000256" key="1">
    <source>
        <dbReference type="ARBA" id="ARBA00004496"/>
    </source>
</evidence>
<dbReference type="STRING" id="106004.A0A1Y2ELU2"/>
<keyword evidence="12" id="KW-1185">Reference proteome</keyword>
<dbReference type="Pfam" id="PF22669">
    <property type="entry name" value="Exo_endo_phos2"/>
    <property type="match status" value="1"/>
</dbReference>
<dbReference type="SMART" id="SM00128">
    <property type="entry name" value="IPPc"/>
    <property type="match status" value="1"/>
</dbReference>
<dbReference type="FunCoup" id="A0A1Y2ELU2">
    <property type="interactions" value="196"/>
</dbReference>
<dbReference type="Proteomes" id="UP000193467">
    <property type="component" value="Unassembled WGS sequence"/>
</dbReference>
<evidence type="ECO:0000259" key="10">
    <source>
        <dbReference type="PROSITE" id="PS50275"/>
    </source>
</evidence>
<evidence type="ECO:0000256" key="7">
    <source>
        <dbReference type="ARBA" id="ARBA00022801"/>
    </source>
</evidence>
<comment type="similarity">
    <text evidence="2">Belongs to the synaptojanin family.</text>
</comment>
<dbReference type="GO" id="GO:0016020">
    <property type="term" value="C:membrane"/>
    <property type="evidence" value="ECO:0007669"/>
    <property type="project" value="TreeGrafter"/>
</dbReference>
<name>A0A1Y2ELU2_9BASI</name>
<evidence type="ECO:0000256" key="5">
    <source>
        <dbReference type="ARBA" id="ARBA00022448"/>
    </source>
</evidence>
<keyword evidence="5" id="KW-0813">Transport</keyword>
<evidence type="ECO:0000256" key="6">
    <source>
        <dbReference type="ARBA" id="ARBA00022490"/>
    </source>
</evidence>
<dbReference type="PROSITE" id="PS50275">
    <property type="entry name" value="SAC"/>
    <property type="match status" value="1"/>
</dbReference>
<sequence length="1077" mass="118290">MRVNSRRTRSELRASHLVSSPPLPSSLCLFVSTGRVHYCLVFRKPPPNAESQGAASVVVEFLPKGEVDLDVAVLLNGRVSGCLGVLRIADETFLPIITSSTTLGSSPSSLVGYGVESISRILQVEFYCLTSDFLDDTASYQASGSRAEPLEHPCAPIRKILSAGSFYYSAHFDISTRLEIRQAREAEKASEKGKEVEHEDFDSRFMWNTFLVTPLLNFRTSLAPASRDLFDRQAFVVLAIQGYAGTYNISLGGQPAVLSLISRLGWKRAGTRFNVRGVDDSGNVANAVETECILRTPSTCFSYAQVRGSVPLFWEEGGQQPFALKITITRPPEASLPAFVRHFEDLVDTYGDIHAINLLSAEKEGEIALTNAFEAHLVAAGQVEESIREQVAMTHFDFHAKSRIGGIESVKAQLASTVGPVEEQFGACIIGVDQDGGGSLVVGQRGVFRTNCKDCLDRTNVVQDLLCRFALENFILNADPSWQNSDSALWNSHRVLWAENGDALSKQYTGTGALNTSFTRSGKKSFAGLLSDGMKSVGRVYQSQFVDGGKQRAIDALLGHLANSQKIRVFNPINDQLRARLHERASEYTSHEDVTLWCGTYNLNGKAPGSESLLPWLFPQSGPDPSLIVISFQEIVPLTPQMIMATDPERLRRWEAHILRCVAERPGKKSDYILLRSGQLVGTALIVLIKTELANEVRNVEAATKKTGLKGMAGNKGAVAIRLDYRDTSFCFLTAHLAAGHSNVEERNADWATLERGLHFSKGKGISSHDNVVWAADTNYRISLPNEEVRRLAQEDDYAALLAADQLGTVMRTRGVFAGYYEAPVLFRPTYKYDNFSDQYDTSEKQRIPAWTDRILYSGKDMDVNRYQRAELMASDHRPVYAIFRAHIRSVDQVKRAALRKEIHAEIIAHSPQDKLDDKLSRFTNGVATGDLPPPSDDQQAWWNGRDGNFDIDPPSSAPRNPGVTNPFDSAYFLPSPSSRPTPPLVPKKPFGAPPPVRRKPPPPAPAAAITLDTTPGVGKQDDSLLTPSTALKPKPPVPQRPGAQAVVKRSVSSSSLLDEGEDEPVSGSWQVIEPVK</sequence>
<dbReference type="FunFam" id="3.60.10.10:FF:000029">
    <property type="entry name" value="Inositol polyphosphate 5-phosphatase"/>
    <property type="match status" value="1"/>
</dbReference>
<evidence type="ECO:0000313" key="12">
    <source>
        <dbReference type="Proteomes" id="UP000193467"/>
    </source>
</evidence>
<evidence type="ECO:0000256" key="3">
    <source>
        <dbReference type="ARBA" id="ARBA00009678"/>
    </source>
</evidence>
<dbReference type="GO" id="GO:0004439">
    <property type="term" value="F:phosphatidylinositol-4,5-bisphosphate 5-phosphatase activity"/>
    <property type="evidence" value="ECO:0007669"/>
    <property type="project" value="UniProtKB-EC"/>
</dbReference>
<keyword evidence="7" id="KW-0378">Hydrolase</keyword>
<dbReference type="GO" id="GO:0043813">
    <property type="term" value="F:phosphatidylinositol-3,5-bisphosphate 5-phosphatase activity"/>
    <property type="evidence" value="ECO:0007669"/>
    <property type="project" value="TreeGrafter"/>
</dbReference>
<comment type="subcellular location">
    <subcellularLocation>
        <location evidence="1">Cytoplasm</location>
    </subcellularLocation>
</comment>
<dbReference type="InterPro" id="IPR002013">
    <property type="entry name" value="SAC_dom"/>
</dbReference>
<organism evidence="11 12">
    <name type="scientific">Leucosporidium creatinivorum</name>
    <dbReference type="NCBI Taxonomy" id="106004"/>
    <lineage>
        <taxon>Eukaryota</taxon>
        <taxon>Fungi</taxon>
        <taxon>Dikarya</taxon>
        <taxon>Basidiomycota</taxon>
        <taxon>Pucciniomycotina</taxon>
        <taxon>Microbotryomycetes</taxon>
        <taxon>Leucosporidiales</taxon>
        <taxon>Leucosporidium</taxon>
    </lineage>
</organism>
<protein>
    <recommendedName>
        <fullName evidence="4">phosphoinositide 5-phosphatase</fullName>
        <ecNumber evidence="4">3.1.3.36</ecNumber>
    </recommendedName>
</protein>
<dbReference type="PANTHER" id="PTHR11200">
    <property type="entry name" value="INOSITOL 5-PHOSPHATASE"/>
    <property type="match status" value="1"/>
</dbReference>
<dbReference type="Gene3D" id="3.60.10.10">
    <property type="entry name" value="Endonuclease/exonuclease/phosphatase"/>
    <property type="match status" value="1"/>
</dbReference>
<dbReference type="InParanoid" id="A0A1Y2ELU2"/>
<dbReference type="AlphaFoldDB" id="A0A1Y2ELU2"/>
<dbReference type="GO" id="GO:0015031">
    <property type="term" value="P:protein transport"/>
    <property type="evidence" value="ECO:0007669"/>
    <property type="project" value="UniProtKB-KW"/>
</dbReference>
<reference evidence="11 12" key="1">
    <citation type="submission" date="2016-07" db="EMBL/GenBank/DDBJ databases">
        <title>Pervasive Adenine N6-methylation of Active Genes in Fungi.</title>
        <authorList>
            <consortium name="DOE Joint Genome Institute"/>
            <person name="Mondo S.J."/>
            <person name="Dannebaum R.O."/>
            <person name="Kuo R.C."/>
            <person name="Labutti K."/>
            <person name="Haridas S."/>
            <person name="Kuo A."/>
            <person name="Salamov A."/>
            <person name="Ahrendt S.R."/>
            <person name="Lipzen A."/>
            <person name="Sullivan W."/>
            <person name="Andreopoulos W.B."/>
            <person name="Clum A."/>
            <person name="Lindquist E."/>
            <person name="Daum C."/>
            <person name="Ramamoorthy G.K."/>
            <person name="Gryganskyi A."/>
            <person name="Culley D."/>
            <person name="Magnuson J.K."/>
            <person name="James T.Y."/>
            <person name="O'Malley M.A."/>
            <person name="Stajich J.E."/>
            <person name="Spatafora J.W."/>
            <person name="Visel A."/>
            <person name="Grigoriev I.V."/>
        </authorList>
    </citation>
    <scope>NUCLEOTIDE SEQUENCE [LARGE SCALE GENOMIC DNA]</scope>
    <source>
        <strain evidence="11 12">62-1032</strain>
    </source>
</reference>
<dbReference type="OrthoDB" id="405996at2759"/>
<evidence type="ECO:0000256" key="2">
    <source>
        <dbReference type="ARBA" id="ARBA00008943"/>
    </source>
</evidence>
<evidence type="ECO:0000256" key="8">
    <source>
        <dbReference type="ARBA" id="ARBA00022927"/>
    </source>
</evidence>
<dbReference type="EMBL" id="MCGR01000051">
    <property type="protein sequence ID" value="ORY72560.1"/>
    <property type="molecule type" value="Genomic_DNA"/>
</dbReference>
<dbReference type="SUPFAM" id="SSF56219">
    <property type="entry name" value="DNase I-like"/>
    <property type="match status" value="1"/>
</dbReference>
<dbReference type="EC" id="3.1.3.36" evidence="4"/>
<feature type="compositionally biased region" description="Pro residues" evidence="9">
    <location>
        <begin position="978"/>
        <end position="1006"/>
    </location>
</feature>
<feature type="region of interest" description="Disordered" evidence="9">
    <location>
        <begin position="925"/>
        <end position="1077"/>
    </location>
</feature>
<proteinExistence type="inferred from homology"/>
<dbReference type="GO" id="GO:0046856">
    <property type="term" value="P:phosphatidylinositol dephosphorylation"/>
    <property type="evidence" value="ECO:0007669"/>
    <property type="project" value="InterPro"/>
</dbReference>
<accession>A0A1Y2ELU2</accession>
<dbReference type="InterPro" id="IPR046985">
    <property type="entry name" value="IP5"/>
</dbReference>
<feature type="compositionally biased region" description="Low complexity" evidence="9">
    <location>
        <begin position="1047"/>
        <end position="1056"/>
    </location>
</feature>
<evidence type="ECO:0000313" key="11">
    <source>
        <dbReference type="EMBL" id="ORY72560.1"/>
    </source>
</evidence>
<keyword evidence="6" id="KW-0963">Cytoplasm</keyword>
<gene>
    <name evidence="11" type="ORF">BCR35DRAFT_322116</name>
</gene>
<dbReference type="PANTHER" id="PTHR11200:SF257">
    <property type="entry name" value="PHOSPHOINOSITIDE 5-PHOSPHATASE"/>
    <property type="match status" value="1"/>
</dbReference>
<evidence type="ECO:0000256" key="4">
    <source>
        <dbReference type="ARBA" id="ARBA00013044"/>
    </source>
</evidence>
<dbReference type="GO" id="GO:0005737">
    <property type="term" value="C:cytoplasm"/>
    <property type="evidence" value="ECO:0007669"/>
    <property type="project" value="UniProtKB-SubCell"/>
</dbReference>